<feature type="DNA-binding region" description="H-T-H motif" evidence="5">
    <location>
        <begin position="25"/>
        <end position="44"/>
    </location>
</feature>
<organism evidence="8 10">
    <name type="scientific">Micromonospora musae</name>
    <dbReference type="NCBI Taxonomy" id="1894970"/>
    <lineage>
        <taxon>Bacteria</taxon>
        <taxon>Bacillati</taxon>
        <taxon>Actinomycetota</taxon>
        <taxon>Actinomycetes</taxon>
        <taxon>Micromonosporales</taxon>
        <taxon>Micromonosporaceae</taxon>
        <taxon>Micromonospora</taxon>
    </lineage>
</organism>
<keyword evidence="1" id="KW-0678">Repressor</keyword>
<dbReference type="Gene3D" id="1.10.10.60">
    <property type="entry name" value="Homeodomain-like"/>
    <property type="match status" value="1"/>
</dbReference>
<evidence type="ECO:0000313" key="7">
    <source>
        <dbReference type="EMBL" id="RKN18260.1"/>
    </source>
</evidence>
<evidence type="ECO:0000256" key="1">
    <source>
        <dbReference type="ARBA" id="ARBA00022491"/>
    </source>
</evidence>
<dbReference type="PANTHER" id="PTHR30055">
    <property type="entry name" value="HTH-TYPE TRANSCRIPTIONAL REGULATOR RUTR"/>
    <property type="match status" value="1"/>
</dbReference>
<dbReference type="Gene3D" id="1.10.357.10">
    <property type="entry name" value="Tetracycline Repressor, domain 2"/>
    <property type="match status" value="1"/>
</dbReference>
<evidence type="ECO:0000313" key="10">
    <source>
        <dbReference type="Proteomes" id="UP000275865"/>
    </source>
</evidence>
<dbReference type="InterPro" id="IPR004111">
    <property type="entry name" value="Repressor_TetR_C"/>
</dbReference>
<evidence type="ECO:0000313" key="9">
    <source>
        <dbReference type="Proteomes" id="UP000271548"/>
    </source>
</evidence>
<gene>
    <name evidence="8" type="ORF">D7044_28800</name>
    <name evidence="7" type="ORF">D7147_19620</name>
</gene>
<dbReference type="Pfam" id="PF02909">
    <property type="entry name" value="TetR_C_1"/>
    <property type="match status" value="1"/>
</dbReference>
<dbReference type="GO" id="GO:0000976">
    <property type="term" value="F:transcription cis-regulatory region binding"/>
    <property type="evidence" value="ECO:0007669"/>
    <property type="project" value="TreeGrafter"/>
</dbReference>
<keyword evidence="2" id="KW-0805">Transcription regulation</keyword>
<dbReference type="OrthoDB" id="3214072at2"/>
<dbReference type="PANTHER" id="PTHR30055:SF151">
    <property type="entry name" value="TRANSCRIPTIONAL REGULATORY PROTEIN"/>
    <property type="match status" value="1"/>
</dbReference>
<evidence type="ECO:0000313" key="8">
    <source>
        <dbReference type="EMBL" id="RKN27184.1"/>
    </source>
</evidence>
<dbReference type="InterPro" id="IPR009057">
    <property type="entry name" value="Homeodomain-like_sf"/>
</dbReference>
<dbReference type="Proteomes" id="UP000271548">
    <property type="component" value="Unassembled WGS sequence"/>
</dbReference>
<dbReference type="EMBL" id="RAZS01000006">
    <property type="protein sequence ID" value="RKN18260.1"/>
    <property type="molecule type" value="Genomic_DNA"/>
</dbReference>
<evidence type="ECO:0000259" key="6">
    <source>
        <dbReference type="PROSITE" id="PS50977"/>
    </source>
</evidence>
<evidence type="ECO:0000256" key="3">
    <source>
        <dbReference type="ARBA" id="ARBA00023125"/>
    </source>
</evidence>
<dbReference type="EMBL" id="RAZT01000019">
    <property type="protein sequence ID" value="RKN27184.1"/>
    <property type="molecule type" value="Genomic_DNA"/>
</dbReference>
<keyword evidence="9" id="KW-1185">Reference proteome</keyword>
<keyword evidence="3 5" id="KW-0238">DNA-binding</keyword>
<dbReference type="SUPFAM" id="SSF48498">
    <property type="entry name" value="Tetracyclin repressor-like, C-terminal domain"/>
    <property type="match status" value="1"/>
</dbReference>
<dbReference type="GO" id="GO:0046677">
    <property type="term" value="P:response to antibiotic"/>
    <property type="evidence" value="ECO:0007669"/>
    <property type="project" value="InterPro"/>
</dbReference>
<dbReference type="SUPFAM" id="SSF46689">
    <property type="entry name" value="Homeodomain-like"/>
    <property type="match status" value="1"/>
</dbReference>
<dbReference type="Proteomes" id="UP000275865">
    <property type="component" value="Unassembled WGS sequence"/>
</dbReference>
<name>A0A3A9Y074_9ACTN</name>
<dbReference type="InterPro" id="IPR050109">
    <property type="entry name" value="HTH-type_TetR-like_transc_reg"/>
</dbReference>
<dbReference type="AlphaFoldDB" id="A0A3A9Y074"/>
<comment type="caution">
    <text evidence="8">The sequence shown here is derived from an EMBL/GenBank/DDBJ whole genome shotgun (WGS) entry which is preliminary data.</text>
</comment>
<evidence type="ECO:0000256" key="5">
    <source>
        <dbReference type="PROSITE-ProRule" id="PRU00335"/>
    </source>
</evidence>
<proteinExistence type="predicted"/>
<dbReference type="InterPro" id="IPR003012">
    <property type="entry name" value="Tet_transcr_reg_TetR"/>
</dbReference>
<dbReference type="PROSITE" id="PS50977">
    <property type="entry name" value="HTH_TETR_2"/>
    <property type="match status" value="1"/>
</dbReference>
<dbReference type="InterPro" id="IPR001647">
    <property type="entry name" value="HTH_TetR"/>
</dbReference>
<reference evidence="9 10" key="1">
    <citation type="submission" date="2018-09" db="EMBL/GenBank/DDBJ databases">
        <title>Micromonospora sp. nov. MS1-9, isolated from a root of Musa sp.</title>
        <authorList>
            <person name="Kuncharoen N."/>
            <person name="Kudo T."/>
            <person name="Ohkuma M."/>
            <person name="Yuki M."/>
            <person name="Tanasupawat S."/>
        </authorList>
    </citation>
    <scope>NUCLEOTIDE SEQUENCE [LARGE SCALE GENOMIC DNA]</scope>
    <source>
        <strain evidence="8 10">MS1-9</strain>
        <strain evidence="7 9">NGC1-4</strain>
    </source>
</reference>
<feature type="domain" description="HTH tetR-type" evidence="6">
    <location>
        <begin position="2"/>
        <end position="62"/>
    </location>
</feature>
<dbReference type="GO" id="GO:0045892">
    <property type="term" value="P:negative regulation of DNA-templated transcription"/>
    <property type="evidence" value="ECO:0007669"/>
    <property type="project" value="InterPro"/>
</dbReference>
<dbReference type="RefSeq" id="WP_120679917.1">
    <property type="nucleotide sequence ID" value="NZ_RAZS01000006.1"/>
</dbReference>
<sequence>MPTTREAVVQAALHVLDQDGLDGLTMRAVAQRLGVQHNTVRWHAASKQRLLELVSDELLAHCADEPLPPAWDERIRTLSRRCRAALLAHRDAARMLTVACGPEPHSLRYAETVVATLLDAGFDGRTAAWAHWSLFYLILGITQEQQAGTAVPVRADQVPLDRYPALAATLPHVGSGEFDQRFDFAIQLIIEALAARRQPAK</sequence>
<protein>
    <submittedName>
        <fullName evidence="8">TetR family transcriptional regulator</fullName>
    </submittedName>
</protein>
<dbReference type="GO" id="GO:0003700">
    <property type="term" value="F:DNA-binding transcription factor activity"/>
    <property type="evidence" value="ECO:0007669"/>
    <property type="project" value="TreeGrafter"/>
</dbReference>
<dbReference type="InterPro" id="IPR036271">
    <property type="entry name" value="Tet_transcr_reg_TetR-rel_C_sf"/>
</dbReference>
<evidence type="ECO:0000256" key="2">
    <source>
        <dbReference type="ARBA" id="ARBA00023015"/>
    </source>
</evidence>
<keyword evidence="4" id="KW-0804">Transcription</keyword>
<accession>A0A3A9Y074</accession>
<evidence type="ECO:0000256" key="4">
    <source>
        <dbReference type="ARBA" id="ARBA00023163"/>
    </source>
</evidence>
<dbReference type="PRINTS" id="PR00400">
    <property type="entry name" value="TETREPRESSOR"/>
</dbReference>
<dbReference type="Pfam" id="PF00440">
    <property type="entry name" value="TetR_N"/>
    <property type="match status" value="1"/>
</dbReference>